<proteinExistence type="predicted"/>
<keyword evidence="3" id="KW-0804">Transcription</keyword>
<dbReference type="InterPro" id="IPR036271">
    <property type="entry name" value="Tet_transcr_reg_TetR-rel_C_sf"/>
</dbReference>
<dbReference type="InterPro" id="IPR011075">
    <property type="entry name" value="TetR_C"/>
</dbReference>
<name>A0ABT8R9X1_9BACT</name>
<keyword evidence="1" id="KW-0805">Transcription regulation</keyword>
<dbReference type="InterPro" id="IPR001647">
    <property type="entry name" value="HTH_TetR"/>
</dbReference>
<evidence type="ECO:0000313" key="7">
    <source>
        <dbReference type="Proteomes" id="UP001168528"/>
    </source>
</evidence>
<evidence type="ECO:0000259" key="5">
    <source>
        <dbReference type="PROSITE" id="PS50977"/>
    </source>
</evidence>
<dbReference type="EMBL" id="JAUKPO010000007">
    <property type="protein sequence ID" value="MDO1447490.1"/>
    <property type="molecule type" value="Genomic_DNA"/>
</dbReference>
<comment type="caution">
    <text evidence="6">The sequence shown here is derived from an EMBL/GenBank/DDBJ whole genome shotgun (WGS) entry which is preliminary data.</text>
</comment>
<dbReference type="Pfam" id="PF00440">
    <property type="entry name" value="TetR_N"/>
    <property type="match status" value="1"/>
</dbReference>
<accession>A0ABT8R9X1</accession>
<protein>
    <submittedName>
        <fullName evidence="6">TetR/AcrR family transcriptional regulator</fullName>
    </submittedName>
</protein>
<reference evidence="6" key="1">
    <citation type="submission" date="2023-07" db="EMBL/GenBank/DDBJ databases">
        <title>The genome sequence of Rhodocytophaga aerolata KACC 12507.</title>
        <authorList>
            <person name="Zhang X."/>
        </authorList>
    </citation>
    <scope>NUCLEOTIDE SEQUENCE</scope>
    <source>
        <strain evidence="6">KACC 12507</strain>
    </source>
</reference>
<keyword evidence="2 4" id="KW-0238">DNA-binding</keyword>
<dbReference type="Gene3D" id="1.10.357.10">
    <property type="entry name" value="Tetracycline Repressor, domain 2"/>
    <property type="match status" value="1"/>
</dbReference>
<organism evidence="6 7">
    <name type="scientific">Rhodocytophaga aerolata</name>
    <dbReference type="NCBI Taxonomy" id="455078"/>
    <lineage>
        <taxon>Bacteria</taxon>
        <taxon>Pseudomonadati</taxon>
        <taxon>Bacteroidota</taxon>
        <taxon>Cytophagia</taxon>
        <taxon>Cytophagales</taxon>
        <taxon>Rhodocytophagaceae</taxon>
        <taxon>Rhodocytophaga</taxon>
    </lineage>
</organism>
<feature type="domain" description="HTH tetR-type" evidence="5">
    <location>
        <begin position="5"/>
        <end position="65"/>
    </location>
</feature>
<gene>
    <name evidence="6" type="ORF">Q0590_14575</name>
</gene>
<dbReference type="PANTHER" id="PTHR47506">
    <property type="entry name" value="TRANSCRIPTIONAL REGULATORY PROTEIN"/>
    <property type="match status" value="1"/>
</dbReference>
<dbReference type="PANTHER" id="PTHR47506:SF3">
    <property type="entry name" value="HTH-TYPE TRANSCRIPTIONAL REGULATOR LMRA"/>
    <property type="match status" value="1"/>
</dbReference>
<dbReference type="InterPro" id="IPR009057">
    <property type="entry name" value="Homeodomain-like_sf"/>
</dbReference>
<evidence type="ECO:0000313" key="6">
    <source>
        <dbReference type="EMBL" id="MDO1447490.1"/>
    </source>
</evidence>
<dbReference type="SUPFAM" id="SSF48498">
    <property type="entry name" value="Tetracyclin repressor-like, C-terminal domain"/>
    <property type="match status" value="1"/>
</dbReference>
<sequence>MIKSERTKQFIIETAAPIFNKKGFAGTSLTDLTSATGLTKGSIYGNFENKEDIAVNAFTYAVAKIRTTVHTKLSTKQKAVEKLHLFLDFFLEYVFDPPVAGGCVLLNTAVEADDNQPALKEQVSKELTRSIHHVAELIRQAQLSGELNNSLNAERMAYTIFCAVEGAIMISRVQGDLKPMQEVVNYWREQIT</sequence>
<keyword evidence="7" id="KW-1185">Reference proteome</keyword>
<evidence type="ECO:0000256" key="1">
    <source>
        <dbReference type="ARBA" id="ARBA00023015"/>
    </source>
</evidence>
<dbReference type="Pfam" id="PF16925">
    <property type="entry name" value="TetR_C_13"/>
    <property type="match status" value="1"/>
</dbReference>
<evidence type="ECO:0000256" key="3">
    <source>
        <dbReference type="ARBA" id="ARBA00023163"/>
    </source>
</evidence>
<feature type="DNA-binding region" description="H-T-H motif" evidence="4">
    <location>
        <begin position="28"/>
        <end position="47"/>
    </location>
</feature>
<dbReference type="RefSeq" id="WP_302038294.1">
    <property type="nucleotide sequence ID" value="NZ_JAUKPO010000007.1"/>
</dbReference>
<dbReference type="SUPFAM" id="SSF46689">
    <property type="entry name" value="Homeodomain-like"/>
    <property type="match status" value="1"/>
</dbReference>
<dbReference type="Proteomes" id="UP001168528">
    <property type="component" value="Unassembled WGS sequence"/>
</dbReference>
<evidence type="ECO:0000256" key="2">
    <source>
        <dbReference type="ARBA" id="ARBA00023125"/>
    </source>
</evidence>
<dbReference type="PROSITE" id="PS50977">
    <property type="entry name" value="HTH_TETR_2"/>
    <property type="match status" value="1"/>
</dbReference>
<dbReference type="PRINTS" id="PR00455">
    <property type="entry name" value="HTHTETR"/>
</dbReference>
<evidence type="ECO:0000256" key="4">
    <source>
        <dbReference type="PROSITE-ProRule" id="PRU00335"/>
    </source>
</evidence>